<reference evidence="1" key="1">
    <citation type="submission" date="2020-05" db="EMBL/GenBank/DDBJ databases">
        <authorList>
            <person name="Chiriac C."/>
            <person name="Salcher M."/>
            <person name="Ghai R."/>
            <person name="Kavagutti S V."/>
        </authorList>
    </citation>
    <scope>NUCLEOTIDE SEQUENCE</scope>
</reference>
<accession>A0A6J7XCQ5</accession>
<organism evidence="1">
    <name type="scientific">uncultured Caudovirales phage</name>
    <dbReference type="NCBI Taxonomy" id="2100421"/>
    <lineage>
        <taxon>Viruses</taxon>
        <taxon>Duplodnaviria</taxon>
        <taxon>Heunggongvirae</taxon>
        <taxon>Uroviricota</taxon>
        <taxon>Caudoviricetes</taxon>
        <taxon>Peduoviridae</taxon>
        <taxon>Maltschvirus</taxon>
        <taxon>Maltschvirus maltsch</taxon>
    </lineage>
</organism>
<dbReference type="SUPFAM" id="SSF101386">
    <property type="entry name" value="all-alpha NTP pyrophosphatases"/>
    <property type="match status" value="1"/>
</dbReference>
<gene>
    <name evidence="1" type="ORF">UFOVP746_38</name>
</gene>
<dbReference type="EMBL" id="LR798342">
    <property type="protein sequence ID" value="CAB5225594.1"/>
    <property type="molecule type" value="Genomic_DNA"/>
</dbReference>
<sequence length="82" mass="8960">MDVIRIAENKNLLDGDAQPHILKSVLALGSMQGAINNMDEHAMKLGFGDALIGMICAAAILDLDLTRCLELSYEKFERKNGN</sequence>
<name>A0A6J7XCQ5_9CAUD</name>
<evidence type="ECO:0000313" key="1">
    <source>
        <dbReference type="EMBL" id="CAB5225594.1"/>
    </source>
</evidence>
<protein>
    <submittedName>
        <fullName evidence="1">Uncharacterized protein</fullName>
    </submittedName>
</protein>
<proteinExistence type="predicted"/>